<accession>A0A0F4LJJ7</accession>
<dbReference type="GO" id="GO:0015577">
    <property type="term" value="F:galactitol transmembrane transporter activity"/>
    <property type="evidence" value="ECO:0007669"/>
    <property type="project" value="InterPro"/>
</dbReference>
<evidence type="ECO:0000313" key="12">
    <source>
        <dbReference type="Proteomes" id="UP000033533"/>
    </source>
</evidence>
<keyword evidence="2" id="KW-0813">Transport</keyword>
<dbReference type="GO" id="GO:0009401">
    <property type="term" value="P:phosphoenolpyruvate-dependent sugar phosphotransferase system"/>
    <property type="evidence" value="ECO:0007669"/>
    <property type="project" value="UniProtKB-KW"/>
</dbReference>
<feature type="transmembrane region" description="Helical" evidence="9">
    <location>
        <begin position="176"/>
        <end position="198"/>
    </location>
</feature>
<comment type="subcellular location">
    <subcellularLocation>
        <location evidence="1">Cell membrane</location>
        <topology evidence="1">Multi-pass membrane protein</topology>
    </subcellularLocation>
</comment>
<evidence type="ECO:0000256" key="9">
    <source>
        <dbReference type="SAM" id="Phobius"/>
    </source>
</evidence>
<dbReference type="HOGENOM" id="CLU_040393_0_0_9"/>
<evidence type="ECO:0000256" key="7">
    <source>
        <dbReference type="ARBA" id="ARBA00022989"/>
    </source>
</evidence>
<evidence type="ECO:0000256" key="2">
    <source>
        <dbReference type="ARBA" id="ARBA00022448"/>
    </source>
</evidence>
<evidence type="ECO:0000259" key="10">
    <source>
        <dbReference type="PROSITE" id="PS51104"/>
    </source>
</evidence>
<dbReference type="PANTHER" id="PTHR37324:SF2">
    <property type="entry name" value="PTS SYSTEM GALACTITOL-SPECIFIC EIIC COMPONENT"/>
    <property type="match status" value="1"/>
</dbReference>
<dbReference type="Proteomes" id="UP000033533">
    <property type="component" value="Unassembled WGS sequence"/>
</dbReference>
<evidence type="ECO:0000256" key="8">
    <source>
        <dbReference type="ARBA" id="ARBA00023136"/>
    </source>
</evidence>
<organism evidence="11 12">
    <name type="scientific">Lactobacillus kullabergensis</name>
    <dbReference type="NCBI Taxonomy" id="1218493"/>
    <lineage>
        <taxon>Bacteria</taxon>
        <taxon>Bacillati</taxon>
        <taxon>Bacillota</taxon>
        <taxon>Bacilli</taxon>
        <taxon>Lactobacillales</taxon>
        <taxon>Lactobacillaceae</taxon>
        <taxon>Lactobacillus</taxon>
    </lineage>
</organism>
<dbReference type="PROSITE" id="PS51104">
    <property type="entry name" value="PTS_EIIC_TYPE_2"/>
    <property type="match status" value="1"/>
</dbReference>
<evidence type="ECO:0000256" key="6">
    <source>
        <dbReference type="ARBA" id="ARBA00022692"/>
    </source>
</evidence>
<feature type="transmembrane region" description="Helical" evidence="9">
    <location>
        <begin position="329"/>
        <end position="349"/>
    </location>
</feature>
<dbReference type="EMBL" id="JXBY01000005">
    <property type="protein sequence ID" value="KJY59017.1"/>
    <property type="molecule type" value="Genomic_DNA"/>
</dbReference>
<keyword evidence="6 9" id="KW-0812">Transmembrane</keyword>
<keyword evidence="4" id="KW-0762">Sugar transport</keyword>
<dbReference type="PANTHER" id="PTHR37324">
    <property type="entry name" value="PTS SYSTEM GALACTITOL-SPECIFIC EIIC COMPONENT"/>
    <property type="match status" value="1"/>
</dbReference>
<keyword evidence="8 9" id="KW-0472">Membrane</keyword>
<evidence type="ECO:0000256" key="4">
    <source>
        <dbReference type="ARBA" id="ARBA00022597"/>
    </source>
</evidence>
<dbReference type="InterPro" id="IPR013014">
    <property type="entry name" value="PTS_EIIC_2"/>
</dbReference>
<dbReference type="GO" id="GO:0005886">
    <property type="term" value="C:plasma membrane"/>
    <property type="evidence" value="ECO:0007669"/>
    <property type="project" value="UniProtKB-SubCell"/>
</dbReference>
<evidence type="ECO:0000256" key="1">
    <source>
        <dbReference type="ARBA" id="ARBA00004651"/>
    </source>
</evidence>
<comment type="caution">
    <text evidence="11">The sequence shown here is derived from an EMBL/GenBank/DDBJ whole genome shotgun (WGS) entry which is preliminary data.</text>
</comment>
<keyword evidence="5" id="KW-0598">Phosphotransferase system</keyword>
<dbReference type="InterPro" id="IPR004703">
    <property type="entry name" value="PTS_sugar-sp_permease"/>
</dbReference>
<feature type="transmembrane region" description="Helical" evidence="9">
    <location>
        <begin position="259"/>
        <end position="277"/>
    </location>
</feature>
<dbReference type="STRING" id="1218493.JF76_02820"/>
<feature type="transmembrane region" description="Helical" evidence="9">
    <location>
        <begin position="37"/>
        <end position="58"/>
    </location>
</feature>
<name>A0A0F4LJJ7_9LACO</name>
<gene>
    <name evidence="11" type="ORF">JF76_02820</name>
</gene>
<dbReference type="PATRIC" id="fig|1218493.3.peg.299"/>
<feature type="transmembrane region" description="Helical" evidence="9">
    <location>
        <begin position="298"/>
        <end position="323"/>
    </location>
</feature>
<dbReference type="AlphaFoldDB" id="A0A0F4LJJ7"/>
<feature type="transmembrane region" description="Helical" evidence="9">
    <location>
        <begin position="407"/>
        <end position="434"/>
    </location>
</feature>
<feature type="transmembrane region" description="Helical" evidence="9">
    <location>
        <begin position="356"/>
        <end position="374"/>
    </location>
</feature>
<protein>
    <submittedName>
        <fullName evidence="11">PTS Gat IIC</fullName>
    </submittedName>
</protein>
<feature type="transmembrane region" description="Helical" evidence="9">
    <location>
        <begin position="97"/>
        <end position="119"/>
    </location>
</feature>
<feature type="domain" description="PTS EIIC type-2" evidence="10">
    <location>
        <begin position="6"/>
        <end position="440"/>
    </location>
</feature>
<feature type="transmembrane region" description="Helical" evidence="9">
    <location>
        <begin position="218"/>
        <end position="239"/>
    </location>
</feature>
<reference evidence="11 12" key="1">
    <citation type="submission" date="2014-12" db="EMBL/GenBank/DDBJ databases">
        <title>Comparative genomics of the lactic acid bacteria isolated from the honey bee gut.</title>
        <authorList>
            <person name="Ellegaard K.M."/>
            <person name="Tamarit D."/>
            <person name="Javelind E."/>
            <person name="Olofsson T."/>
            <person name="Andersson S.G."/>
            <person name="Vasquez A."/>
        </authorList>
    </citation>
    <scope>NUCLEOTIDE SEQUENCE [LARGE SCALE GENOMIC DNA]</scope>
    <source>
        <strain evidence="11 12">Biut2</strain>
    </source>
</reference>
<proteinExistence type="predicted"/>
<dbReference type="PIRSF" id="PIRSF006304">
    <property type="entry name" value="GatC"/>
    <property type="match status" value="1"/>
</dbReference>
<evidence type="ECO:0000256" key="5">
    <source>
        <dbReference type="ARBA" id="ARBA00022683"/>
    </source>
</evidence>
<keyword evidence="3" id="KW-1003">Cell membrane</keyword>
<dbReference type="InterPro" id="IPR013853">
    <property type="entry name" value="EIIC-GAT"/>
</dbReference>
<evidence type="ECO:0000313" key="11">
    <source>
        <dbReference type="EMBL" id="KJY59017.1"/>
    </source>
</evidence>
<dbReference type="Pfam" id="PF03611">
    <property type="entry name" value="EIIC-GAT"/>
    <property type="match status" value="1"/>
</dbReference>
<keyword evidence="7 9" id="KW-1133">Transmembrane helix</keyword>
<feature type="transmembrane region" description="Helical" evidence="9">
    <location>
        <begin position="131"/>
        <end position="156"/>
    </location>
</feature>
<feature type="transmembrane region" description="Helical" evidence="9">
    <location>
        <begin position="12"/>
        <end position="31"/>
    </location>
</feature>
<sequence>MFVQAIHWFLDLGSTVGIPIIIIILGLIVGLKPSKALISGLTLSAGFIGMNMVVNMMATNLQPAIKLMVARYHLSLSIMDVGCGVGGPLAFSSSLGVLAIPLTILINLVLVWIGLTRTLNVDIWNLWQPTFIGLLVWAVSGNYVYGIIALAGGFLLELLLADLMQPITEKFFNLPSIAVTHTMALSATILAVPLNWLFDKIPGFNKLDASPEKIQKRFGVLGDPLVIGFIVGVGIGLLAGFDVSGILQLGVEMGATLKIMPKMISMFMESLTPISSATQEFTKKHLHGKKVNIGMDAALTVGHPAVIATSVLMIPISLFLATILPGNKVLPLGDLTLYVYVFTLLVGAFKGNIIRSLIGAVIYSVPMLYLSTWLSPLVMKSFKLANYSINTKGAFSFELSGLWTNSIFVWMTQNFGVIGLGILIVVLLGLLYYLNVIKKFNAGPSAEKGE</sequence>
<dbReference type="RefSeq" id="WP_045927497.1">
    <property type="nucleotide sequence ID" value="NZ_JBHSZS010000005.1"/>
</dbReference>
<evidence type="ECO:0000256" key="3">
    <source>
        <dbReference type="ARBA" id="ARBA00022475"/>
    </source>
</evidence>
<dbReference type="OrthoDB" id="9787936at2"/>